<organism evidence="1 2">
    <name type="scientific">Candidatus Nomurabacteria bacterium GW2011_GWE1_35_16</name>
    <dbReference type="NCBI Taxonomy" id="1618761"/>
    <lineage>
        <taxon>Bacteria</taxon>
        <taxon>Candidatus Nomuraibacteriota</taxon>
    </lineage>
</organism>
<reference evidence="1 2" key="1">
    <citation type="journal article" date="2015" name="Nature">
        <title>rRNA introns, odd ribosomes, and small enigmatic genomes across a large radiation of phyla.</title>
        <authorList>
            <person name="Brown C.T."/>
            <person name="Hug L.A."/>
            <person name="Thomas B.C."/>
            <person name="Sharon I."/>
            <person name="Castelle C.J."/>
            <person name="Singh A."/>
            <person name="Wilkins M.J."/>
            <person name="Williams K.H."/>
            <person name="Banfield J.F."/>
        </authorList>
    </citation>
    <scope>NUCLEOTIDE SEQUENCE [LARGE SCALE GENOMIC DNA]</scope>
</reference>
<dbReference type="AlphaFoldDB" id="A0A0G0BPA9"/>
<accession>A0A0G0BPA9</accession>
<name>A0A0G0BPA9_9BACT</name>
<feature type="non-terminal residue" evidence="1">
    <location>
        <position position="1"/>
    </location>
</feature>
<dbReference type="Proteomes" id="UP000034952">
    <property type="component" value="Unassembled WGS sequence"/>
</dbReference>
<comment type="caution">
    <text evidence="1">The sequence shown here is derived from an EMBL/GenBank/DDBJ whole genome shotgun (WGS) entry which is preliminary data.</text>
</comment>
<dbReference type="EMBL" id="LBPY01000027">
    <property type="protein sequence ID" value="KKP65491.1"/>
    <property type="molecule type" value="Genomic_DNA"/>
</dbReference>
<dbReference type="SUPFAM" id="SSF101967">
    <property type="entry name" value="Adhesin YadA, collagen-binding domain"/>
    <property type="match status" value="1"/>
</dbReference>
<gene>
    <name evidence="1" type="ORF">UR64_C0027G0004</name>
</gene>
<dbReference type="InterPro" id="IPR011049">
    <property type="entry name" value="Serralysin-like_metalloprot_C"/>
</dbReference>
<evidence type="ECO:0000313" key="1">
    <source>
        <dbReference type="EMBL" id="KKP65491.1"/>
    </source>
</evidence>
<evidence type="ECO:0000313" key="2">
    <source>
        <dbReference type="Proteomes" id="UP000034952"/>
    </source>
</evidence>
<sequence>GNTALGYFGLFGNTTGSYNVALGYRAARFHADGTTALTDAENSIYIGGDVRGKDNSDSNSIVIGYNAIGMGANTAVWGNTSILNHYFSGNINEVPPKT</sequence>
<protein>
    <recommendedName>
        <fullName evidence="3">Trimeric autotransporter adhesin YadA-like head domain-containing protein</fullName>
    </recommendedName>
</protein>
<proteinExistence type="predicted"/>
<evidence type="ECO:0008006" key="3">
    <source>
        <dbReference type="Google" id="ProtNLM"/>
    </source>
</evidence>